<evidence type="ECO:0000313" key="3">
    <source>
        <dbReference type="Proteomes" id="UP000054248"/>
    </source>
</evidence>
<evidence type="ECO:0000256" key="1">
    <source>
        <dbReference type="SAM" id="MobiDB-lite"/>
    </source>
</evidence>
<dbReference type="AlphaFoldDB" id="A0A0C3LIK9"/>
<gene>
    <name evidence="2" type="ORF">M407DRAFT_17413</name>
</gene>
<dbReference type="Proteomes" id="UP000054248">
    <property type="component" value="Unassembled WGS sequence"/>
</dbReference>
<keyword evidence="3" id="KW-1185">Reference proteome</keyword>
<accession>A0A0C3LIK9</accession>
<name>A0A0C3LIK9_9AGAM</name>
<dbReference type="EMBL" id="KN822946">
    <property type="protein sequence ID" value="KIO33808.1"/>
    <property type="molecule type" value="Genomic_DNA"/>
</dbReference>
<evidence type="ECO:0000313" key="2">
    <source>
        <dbReference type="EMBL" id="KIO33808.1"/>
    </source>
</evidence>
<feature type="region of interest" description="Disordered" evidence="1">
    <location>
        <begin position="1"/>
        <end position="20"/>
    </location>
</feature>
<reference evidence="3" key="2">
    <citation type="submission" date="2015-01" db="EMBL/GenBank/DDBJ databases">
        <title>Evolutionary Origins and Diversification of the Mycorrhizal Mutualists.</title>
        <authorList>
            <consortium name="DOE Joint Genome Institute"/>
            <consortium name="Mycorrhizal Genomics Consortium"/>
            <person name="Kohler A."/>
            <person name="Kuo A."/>
            <person name="Nagy L.G."/>
            <person name="Floudas D."/>
            <person name="Copeland A."/>
            <person name="Barry K.W."/>
            <person name="Cichocki N."/>
            <person name="Veneault-Fourrey C."/>
            <person name="LaButti K."/>
            <person name="Lindquist E.A."/>
            <person name="Lipzen A."/>
            <person name="Lundell T."/>
            <person name="Morin E."/>
            <person name="Murat C."/>
            <person name="Riley R."/>
            <person name="Ohm R."/>
            <person name="Sun H."/>
            <person name="Tunlid A."/>
            <person name="Henrissat B."/>
            <person name="Grigoriev I.V."/>
            <person name="Hibbett D.S."/>
            <person name="Martin F."/>
        </authorList>
    </citation>
    <scope>NUCLEOTIDE SEQUENCE [LARGE SCALE GENOMIC DNA]</scope>
    <source>
        <strain evidence="3">MUT 4182</strain>
    </source>
</reference>
<dbReference type="OrthoDB" id="2570975at2759"/>
<reference evidence="2 3" key="1">
    <citation type="submission" date="2014-04" db="EMBL/GenBank/DDBJ databases">
        <authorList>
            <consortium name="DOE Joint Genome Institute"/>
            <person name="Kuo A."/>
            <person name="Girlanda M."/>
            <person name="Perotto S."/>
            <person name="Kohler A."/>
            <person name="Nagy L.G."/>
            <person name="Floudas D."/>
            <person name="Copeland A."/>
            <person name="Barry K.W."/>
            <person name="Cichocki N."/>
            <person name="Veneault-Fourrey C."/>
            <person name="LaButti K."/>
            <person name="Lindquist E.A."/>
            <person name="Lipzen A."/>
            <person name="Lundell T."/>
            <person name="Morin E."/>
            <person name="Murat C."/>
            <person name="Sun H."/>
            <person name="Tunlid A."/>
            <person name="Henrissat B."/>
            <person name="Grigoriev I.V."/>
            <person name="Hibbett D.S."/>
            <person name="Martin F."/>
            <person name="Nordberg H.P."/>
            <person name="Cantor M.N."/>
            <person name="Hua S.X."/>
        </authorList>
    </citation>
    <scope>NUCLEOTIDE SEQUENCE [LARGE SCALE GENOMIC DNA]</scope>
    <source>
        <strain evidence="2 3">MUT 4182</strain>
    </source>
</reference>
<organism evidence="2 3">
    <name type="scientific">Tulasnella calospora MUT 4182</name>
    <dbReference type="NCBI Taxonomy" id="1051891"/>
    <lineage>
        <taxon>Eukaryota</taxon>
        <taxon>Fungi</taxon>
        <taxon>Dikarya</taxon>
        <taxon>Basidiomycota</taxon>
        <taxon>Agaricomycotina</taxon>
        <taxon>Agaricomycetes</taxon>
        <taxon>Cantharellales</taxon>
        <taxon>Tulasnellaceae</taxon>
        <taxon>Tulasnella</taxon>
    </lineage>
</organism>
<protein>
    <submittedName>
        <fullName evidence="2">Uncharacterized protein</fullName>
    </submittedName>
</protein>
<sequence>MTATFHHPIRKSPAATPRRRPSALIAARLSQKPCAPRPLPIPNIAPIKSEKVWACAPQCTGKSLESVLREITRPQVQSRYIRGIQLFDSSRPSSAAASTPSVPITQVDDHAIMPSHMIRVHDGKGRRPLLFPFHDVHLATHFSSVSQDAVAAPFPQPEGWQHMVDIVLPAPETFVVFRDYVYTRSIDGLMASLLPLPGNKAKMMQKGASAEATARFYARELTGAEIISRAALVHTVYSNAIRLGMRDETFWRCLLLAWKIISRALQIWQDQQQRS</sequence>
<dbReference type="HOGENOM" id="CLU_1012637_0_0_1"/>
<proteinExistence type="predicted"/>